<comment type="similarity">
    <text evidence="8">Belongs to the shikimate dehydrogenase family.</text>
</comment>
<dbReference type="Pfam" id="PF01488">
    <property type="entry name" value="Shikimate_DH"/>
    <property type="match status" value="1"/>
</dbReference>
<dbReference type="Pfam" id="PF08501">
    <property type="entry name" value="Shikimate_dh_N"/>
    <property type="match status" value="1"/>
</dbReference>
<comment type="function">
    <text evidence="8">Involved in the biosynthesis of the chorismate, which leads to the biosynthesis of aromatic amino acids. Catalyzes the reversible NADPH linked reduction of 3-dehydroshikimate (DHSA) to yield shikimate (SA).</text>
</comment>
<evidence type="ECO:0000259" key="11">
    <source>
        <dbReference type="Pfam" id="PF18317"/>
    </source>
</evidence>
<dbReference type="GO" id="GO:0009423">
    <property type="term" value="P:chorismate biosynthetic process"/>
    <property type="evidence" value="ECO:0007669"/>
    <property type="project" value="UniProtKB-UniRule"/>
</dbReference>
<evidence type="ECO:0000259" key="9">
    <source>
        <dbReference type="Pfam" id="PF01488"/>
    </source>
</evidence>
<comment type="catalytic activity">
    <reaction evidence="7 8">
        <text>shikimate + NADP(+) = 3-dehydroshikimate + NADPH + H(+)</text>
        <dbReference type="Rhea" id="RHEA:17737"/>
        <dbReference type="ChEBI" id="CHEBI:15378"/>
        <dbReference type="ChEBI" id="CHEBI:16630"/>
        <dbReference type="ChEBI" id="CHEBI:36208"/>
        <dbReference type="ChEBI" id="CHEBI:57783"/>
        <dbReference type="ChEBI" id="CHEBI:58349"/>
        <dbReference type="EC" id="1.1.1.25"/>
    </reaction>
</comment>
<protein>
    <recommendedName>
        <fullName evidence="2 8">Shikimate dehydrogenase (NADP(+))</fullName>
        <shortName evidence="8">SDH</shortName>
        <ecNumber evidence="2 8">1.1.1.25</ecNumber>
    </recommendedName>
</protein>
<evidence type="ECO:0000256" key="4">
    <source>
        <dbReference type="ARBA" id="ARBA00022857"/>
    </source>
</evidence>
<feature type="binding site" evidence="8">
    <location>
        <position position="101"/>
    </location>
    <ligand>
        <name>shikimate</name>
        <dbReference type="ChEBI" id="CHEBI:36208"/>
    </ligand>
</feature>
<dbReference type="AlphaFoldDB" id="A9QP67"/>
<dbReference type="InterPro" id="IPR022893">
    <property type="entry name" value="Shikimate_DH_fam"/>
</dbReference>
<feature type="active site" description="Proton acceptor" evidence="8">
    <location>
        <position position="65"/>
    </location>
</feature>
<dbReference type="InterPro" id="IPR013708">
    <property type="entry name" value="Shikimate_DH-bd_N"/>
</dbReference>
<accession>A9QP67</accession>
<feature type="domain" description="Shikimate dehydrogenase substrate binding N-terminal" evidence="10">
    <location>
        <begin position="6"/>
        <end position="88"/>
    </location>
</feature>
<dbReference type="InterPro" id="IPR046346">
    <property type="entry name" value="Aminoacid_DH-like_N_sf"/>
</dbReference>
<dbReference type="SUPFAM" id="SSF51735">
    <property type="entry name" value="NAD(P)-binding Rossmann-fold domains"/>
    <property type="match status" value="1"/>
</dbReference>
<dbReference type="PANTHER" id="PTHR21089">
    <property type="entry name" value="SHIKIMATE DEHYDROGENASE"/>
    <property type="match status" value="1"/>
</dbReference>
<keyword evidence="6 8" id="KW-0057">Aromatic amino acid biosynthesis</keyword>
<dbReference type="GO" id="GO:0005829">
    <property type="term" value="C:cytosol"/>
    <property type="evidence" value="ECO:0007669"/>
    <property type="project" value="TreeGrafter"/>
</dbReference>
<proteinExistence type="inferred from homology"/>
<dbReference type="InterPro" id="IPR006151">
    <property type="entry name" value="Shikm_DH/Glu-tRNA_Rdtase"/>
</dbReference>
<evidence type="ECO:0000256" key="1">
    <source>
        <dbReference type="ARBA" id="ARBA00004871"/>
    </source>
</evidence>
<evidence type="ECO:0000259" key="10">
    <source>
        <dbReference type="Pfam" id="PF08501"/>
    </source>
</evidence>
<reference evidence="13" key="2">
    <citation type="journal article" date="2011" name="Environ. Microbiol.">
        <title>Time-series analyses of Monterey Bay coastal microbial picoplankton using a 'genome proxy' microarray.</title>
        <authorList>
            <person name="Rich V.I."/>
            <person name="Pham V.D."/>
            <person name="Eppley J."/>
            <person name="Shi Y."/>
            <person name="DeLong E.F."/>
        </authorList>
    </citation>
    <scope>NUCLEOTIDE SEQUENCE</scope>
</reference>
<dbReference type="GO" id="GO:0009073">
    <property type="term" value="P:aromatic amino acid family biosynthetic process"/>
    <property type="evidence" value="ECO:0007669"/>
    <property type="project" value="UniProtKB-KW"/>
</dbReference>
<dbReference type="Gene3D" id="3.40.50.10860">
    <property type="entry name" value="Leucine Dehydrogenase, chain A, domain 1"/>
    <property type="match status" value="1"/>
</dbReference>
<name>A9QP67_9BACT</name>
<feature type="binding site" evidence="8">
    <location>
        <position position="77"/>
    </location>
    <ligand>
        <name>NADP(+)</name>
        <dbReference type="ChEBI" id="CHEBI:58349"/>
    </ligand>
</feature>
<comment type="pathway">
    <text evidence="1 8">Metabolic intermediate biosynthesis; chorismate biosynthesis; chorismate from D-erythrose 4-phosphate and phosphoenolpyruvate: step 4/7.</text>
</comment>
<dbReference type="GO" id="GO:0004764">
    <property type="term" value="F:shikimate 3-dehydrogenase (NADP+) activity"/>
    <property type="evidence" value="ECO:0007669"/>
    <property type="project" value="UniProtKB-UniRule"/>
</dbReference>
<feature type="binding site" evidence="8">
    <location>
        <position position="239"/>
    </location>
    <ligand>
        <name>NADP(+)</name>
        <dbReference type="ChEBI" id="CHEBI:58349"/>
    </ligand>
</feature>
<reference evidence="12" key="1">
    <citation type="journal article" date="2008" name="Environ. Microbiol.">
        <title>Design and testing of 'genome-proxy' microarrays to profile marine microbial communities.</title>
        <authorList>
            <person name="Rich V.I."/>
            <person name="Konstantinidis K."/>
            <person name="DeLong E.F."/>
        </authorList>
    </citation>
    <scope>NUCLEOTIDE SEQUENCE</scope>
</reference>
<keyword evidence="4 8" id="KW-0521">NADP</keyword>
<evidence type="ECO:0000313" key="13">
    <source>
        <dbReference type="EMBL" id="ADI19917.1"/>
    </source>
</evidence>
<dbReference type="EC" id="1.1.1.25" evidence="2 8"/>
<evidence type="ECO:0000256" key="7">
    <source>
        <dbReference type="ARBA" id="ARBA00049442"/>
    </source>
</evidence>
<dbReference type="InterPro" id="IPR036291">
    <property type="entry name" value="NAD(P)-bd_dom_sf"/>
</dbReference>
<dbReference type="Pfam" id="PF18317">
    <property type="entry name" value="SDH_C"/>
    <property type="match status" value="1"/>
</dbReference>
<evidence type="ECO:0000313" key="12">
    <source>
        <dbReference type="EMBL" id="ABX59235.1"/>
    </source>
</evidence>
<feature type="binding site" evidence="8">
    <location>
        <position position="246"/>
    </location>
    <ligand>
        <name>shikimate</name>
        <dbReference type="ChEBI" id="CHEBI:36208"/>
    </ligand>
</feature>
<dbReference type="NCBIfam" id="NF001312">
    <property type="entry name" value="PRK00258.1-4"/>
    <property type="match status" value="1"/>
</dbReference>
<keyword evidence="3 8" id="KW-0028">Amino-acid biosynthesis</keyword>
<dbReference type="Gene3D" id="3.40.50.720">
    <property type="entry name" value="NAD(P)-binding Rossmann-like Domain"/>
    <property type="match status" value="1"/>
</dbReference>
<dbReference type="GO" id="GO:0008652">
    <property type="term" value="P:amino acid biosynthetic process"/>
    <property type="evidence" value="ECO:0007669"/>
    <property type="project" value="UniProtKB-KW"/>
</dbReference>
<feature type="binding site" evidence="8">
    <location>
        <begin position="151"/>
        <end position="156"/>
    </location>
    <ligand>
        <name>NADP(+)</name>
        <dbReference type="ChEBI" id="CHEBI:58349"/>
    </ligand>
</feature>
<dbReference type="InterPro" id="IPR011342">
    <property type="entry name" value="Shikimate_DH"/>
</dbReference>
<dbReference type="GO" id="GO:0019632">
    <property type="term" value="P:shikimate metabolic process"/>
    <property type="evidence" value="ECO:0007669"/>
    <property type="project" value="InterPro"/>
</dbReference>
<evidence type="ECO:0000256" key="3">
    <source>
        <dbReference type="ARBA" id="ARBA00022605"/>
    </source>
</evidence>
<dbReference type="UniPathway" id="UPA00053">
    <property type="reaction ID" value="UER00087"/>
</dbReference>
<feature type="domain" description="Quinate/shikimate 5-dehydrogenase/glutamyl-tRNA reductase" evidence="9">
    <location>
        <begin position="123"/>
        <end position="238"/>
    </location>
</feature>
<gene>
    <name evidence="8" type="primary">aroE</name>
    <name evidence="12" type="ORF">MBMO_EB00055B11g024</name>
</gene>
<feature type="domain" description="SDH C-terminal" evidence="11">
    <location>
        <begin position="239"/>
        <end position="265"/>
    </location>
</feature>
<evidence type="ECO:0000256" key="6">
    <source>
        <dbReference type="ARBA" id="ARBA00023141"/>
    </source>
</evidence>
<dbReference type="GO" id="GO:0050661">
    <property type="term" value="F:NADP binding"/>
    <property type="evidence" value="ECO:0007669"/>
    <property type="project" value="InterPro"/>
</dbReference>
<feature type="binding site" evidence="8">
    <location>
        <position position="61"/>
    </location>
    <ligand>
        <name>shikimate</name>
        <dbReference type="ChEBI" id="CHEBI:36208"/>
    </ligand>
</feature>
<dbReference type="SUPFAM" id="SSF53223">
    <property type="entry name" value="Aminoacid dehydrogenase-like, N-terminal domain"/>
    <property type="match status" value="1"/>
</dbReference>
<feature type="binding site" evidence="8">
    <location>
        <position position="218"/>
    </location>
    <ligand>
        <name>shikimate</name>
        <dbReference type="ChEBI" id="CHEBI:36208"/>
    </ligand>
</feature>
<feature type="binding site" evidence="8">
    <location>
        <begin position="127"/>
        <end position="131"/>
    </location>
    <ligand>
        <name>NADP(+)</name>
        <dbReference type="ChEBI" id="CHEBI:58349"/>
    </ligand>
</feature>
<evidence type="ECO:0000256" key="5">
    <source>
        <dbReference type="ARBA" id="ARBA00023002"/>
    </source>
</evidence>
<feature type="binding site" evidence="8">
    <location>
        <position position="216"/>
    </location>
    <ligand>
        <name>NADP(+)</name>
        <dbReference type="ChEBI" id="CHEBI:58349"/>
    </ligand>
</feature>
<organism evidence="12">
    <name type="scientific">uncultured marine bacterium EB000_55B11</name>
    <dbReference type="NCBI Taxonomy" id="480665"/>
    <lineage>
        <taxon>Bacteria</taxon>
        <taxon>environmental samples</taxon>
    </lineage>
</organism>
<evidence type="ECO:0000256" key="8">
    <source>
        <dbReference type="HAMAP-Rule" id="MF_00222"/>
    </source>
</evidence>
<sequence>MIKAGVVGWPIEQSKSPIIHNYWLDKYDINGSYIKISLNPERFTSGIKELIDEGYAGVNVTVPHKENALRISTFATDRANKIGAANTLIFKDNKIYADNTDGTGFIDNLKNSALEWRANVGPAMVLGAGGAARSIIYSLLAQGTPKIILANRTYERAEKLADIFGNKISVIDWNNISIHLPKINTLINTTVLGMVGSSSLNVNLNTLTSNTLVTDIVYNPLITPLILKARKTGCTTVDGLGMLLYQAVPGFKSWFGVEPAVDEILRKKVLAEL</sequence>
<feature type="binding site" evidence="8">
    <location>
        <begin position="14"/>
        <end position="16"/>
    </location>
    <ligand>
        <name>shikimate</name>
        <dbReference type="ChEBI" id="CHEBI:36208"/>
    </ligand>
</feature>
<evidence type="ECO:0000256" key="2">
    <source>
        <dbReference type="ARBA" id="ARBA00012962"/>
    </source>
</evidence>
<dbReference type="CDD" id="cd01065">
    <property type="entry name" value="NAD_bind_Shikimate_DH"/>
    <property type="match status" value="1"/>
</dbReference>
<feature type="binding site" evidence="8">
    <location>
        <position position="86"/>
    </location>
    <ligand>
        <name>shikimate</name>
        <dbReference type="ChEBI" id="CHEBI:36208"/>
    </ligand>
</feature>
<keyword evidence="5 8" id="KW-0560">Oxidoreductase</keyword>
<dbReference type="NCBIfam" id="TIGR00507">
    <property type="entry name" value="aroE"/>
    <property type="match status" value="1"/>
</dbReference>
<dbReference type="InterPro" id="IPR041121">
    <property type="entry name" value="SDH_C"/>
</dbReference>
<comment type="subunit">
    <text evidence="8">Homodimer.</text>
</comment>
<dbReference type="EMBL" id="EU221239">
    <property type="protein sequence ID" value="ABX59235.1"/>
    <property type="molecule type" value="Genomic_DNA"/>
</dbReference>
<dbReference type="PANTHER" id="PTHR21089:SF1">
    <property type="entry name" value="BIFUNCTIONAL 3-DEHYDROQUINATE DEHYDRATASE_SHIKIMATE DEHYDROGENASE, CHLOROPLASTIC"/>
    <property type="match status" value="1"/>
</dbReference>
<dbReference type="HAMAP" id="MF_00222">
    <property type="entry name" value="Shikimate_DH_AroE"/>
    <property type="match status" value="1"/>
</dbReference>
<dbReference type="EMBL" id="GU474935">
    <property type="protein sequence ID" value="ADI19917.1"/>
    <property type="molecule type" value="Genomic_DNA"/>
</dbReference>